<accession>A0A1I9KKB1</accession>
<proteinExistence type="predicted"/>
<organism evidence="1 2">
    <name type="scientific">Lactobacillus phage SA-C12</name>
    <dbReference type="NCBI Taxonomy" id="1755697"/>
    <lineage>
        <taxon>Viruses</taxon>
        <taxon>Duplodnaviria</taxon>
        <taxon>Heunggongvirae</taxon>
        <taxon>Uroviricota</taxon>
        <taxon>Caudoviricetes</taxon>
        <taxon>Tybeckvirinae</taxon>
        <taxon>Lenusvirus</taxon>
        <taxon>Lenusvirus SAC12</taxon>
    </lineage>
</organism>
<evidence type="ECO:0000313" key="1">
    <source>
        <dbReference type="EMBL" id="ALY06903.1"/>
    </source>
</evidence>
<gene>
    <name evidence="1" type="ORF">SAC12_082</name>
</gene>
<reference evidence="1 2" key="1">
    <citation type="submission" date="2015-11" db="EMBL/GenBank/DDBJ databases">
        <title>Lactobacillus brevis bacteriophage SA-C12: a mosaic Myoviridae member.</title>
        <authorList>
            <person name="Mahony J."/>
        </authorList>
    </citation>
    <scope>NUCLEOTIDE SEQUENCE [LARGE SCALE GENOMIC DNA]</scope>
</reference>
<keyword evidence="2" id="KW-1185">Reference proteome</keyword>
<sequence length="66" mass="7812">MFGYEKDGIRGTIMLSHVIFVGLYDGQKLFNVFVDDGTDEPYKIPVEYYDDFKNEMFKYSHTKETK</sequence>
<dbReference type="Proteomes" id="UP000223158">
    <property type="component" value="Segment"/>
</dbReference>
<name>A0A1I9KKB1_9CAUD</name>
<dbReference type="EMBL" id="KU052488">
    <property type="protein sequence ID" value="ALY06903.1"/>
    <property type="molecule type" value="Genomic_DNA"/>
</dbReference>
<evidence type="ECO:0000313" key="2">
    <source>
        <dbReference type="Proteomes" id="UP000223158"/>
    </source>
</evidence>
<protein>
    <submittedName>
        <fullName evidence="1">Uncharacterized protein</fullName>
    </submittedName>
</protein>